<comment type="caution">
    <text evidence="2">The sequence shown here is derived from an EMBL/GenBank/DDBJ whole genome shotgun (WGS) entry which is preliminary data.</text>
</comment>
<organism evidence="2">
    <name type="scientific">candidate division WOR-3 bacterium</name>
    <dbReference type="NCBI Taxonomy" id="2052148"/>
    <lineage>
        <taxon>Bacteria</taxon>
        <taxon>Bacteria division WOR-3</taxon>
    </lineage>
</organism>
<dbReference type="NCBIfam" id="TIGR04183">
    <property type="entry name" value="Por_Secre_tail"/>
    <property type="match status" value="1"/>
</dbReference>
<dbReference type="InterPro" id="IPR029031">
    <property type="entry name" value="Gingipain_N_sf"/>
</dbReference>
<dbReference type="InterPro" id="IPR026444">
    <property type="entry name" value="Secre_tail"/>
</dbReference>
<dbReference type="Gene3D" id="2.60.120.260">
    <property type="entry name" value="Galactose-binding domain-like"/>
    <property type="match status" value="1"/>
</dbReference>
<dbReference type="Gene3D" id="2.60.40.1120">
    <property type="entry name" value="Carboxypeptidase-like, regulatory domain"/>
    <property type="match status" value="1"/>
</dbReference>
<evidence type="ECO:0000259" key="1">
    <source>
        <dbReference type="Pfam" id="PF18962"/>
    </source>
</evidence>
<sequence length="756" mass="86745">MFYFLLCVFNQQKEVKLLRWAGPEGSKVKSYEEWISENPLKPFKFSIKRFYNIKSGETVAIITEQDIYNSISSELNQLISDLEEQGFNVIDITISGGTPEDLRGSLQELYNNYQLKGALFIGNLPVAWFEIKNDFNTYGYADFPIDLFYMDLDGVWLDTMNTGNGKYDGHTGNMLPEIYIGRLTPTGIGDDTLLIKNYLNKDHRFRNGEMMLLKRALFFCDDDWIPWADYWAYNLSLLYKDTMNYWDPETTKASIYRVKLDTLQAWVSVFAHSWPGGHQFTYNNHSSYDYYYSSEYISQVPPSNFYNFFSCSFSRYTENGYGGGCAIFNNDYGVGSIGSTKTGSMLDFEYFYEPLSNGKNLGEAFKDWFNYIISNGVTFDELCWHYGMTLCGDPFLIPQGHSFGFMKVHVDSKGTDDDYGAVVKALRNNEYRYISEDTTNLNGDCFLLLPQGLYEVYFSKEGFFDTTISVNITKNETLNINMNLYPVVTIFSSDFEIDNGGLTGTGSWEWGDPNYSGSWGGPSDAHSGINCWGTNLTGDYPNSDNSTLTTPLIYLPDERIILEYFQWFRSQGLRLDGGNVKVSTDGIMWNVVHPLYPDRYDTIISASNAGIPNEWGFTSDGGRSFWDKITFDLSQYKGNSVYVRFHFGSNVAVVRPGWYIDDIKIGYVDYAVGTEEDLAEIVDINTINKGRIRIEFSRNENINMEIKLIDITGRVIYKNNLSKTFKEFIIDVNKRGIYFLNINSKERRFTKKVILF</sequence>
<proteinExistence type="predicted"/>
<accession>A0A7C4YEZ2</accession>
<dbReference type="SUPFAM" id="SSF49464">
    <property type="entry name" value="Carboxypeptidase regulatory domain-like"/>
    <property type="match status" value="1"/>
</dbReference>
<reference evidence="2" key="1">
    <citation type="journal article" date="2020" name="mSystems">
        <title>Genome- and Community-Level Interaction Insights into Carbon Utilization and Element Cycling Functions of Hydrothermarchaeota in Hydrothermal Sediment.</title>
        <authorList>
            <person name="Zhou Z."/>
            <person name="Liu Y."/>
            <person name="Xu W."/>
            <person name="Pan J."/>
            <person name="Luo Z.H."/>
            <person name="Li M."/>
        </authorList>
    </citation>
    <scope>NUCLEOTIDE SEQUENCE [LARGE SCALE GENOMIC DNA]</scope>
    <source>
        <strain evidence="2">SpSt-780</strain>
    </source>
</reference>
<dbReference type="Pfam" id="PF18962">
    <property type="entry name" value="Por_Secre_tail"/>
    <property type="match status" value="1"/>
</dbReference>
<dbReference type="InterPro" id="IPR008969">
    <property type="entry name" value="CarboxyPept-like_regulatory"/>
</dbReference>
<evidence type="ECO:0000313" key="2">
    <source>
        <dbReference type="EMBL" id="HGW91185.1"/>
    </source>
</evidence>
<feature type="domain" description="Secretion system C-terminal sorting" evidence="1">
    <location>
        <begin position="689"/>
        <end position="754"/>
    </location>
</feature>
<dbReference type="Gene3D" id="3.40.50.10390">
    <property type="entry name" value="Gingipain r, domain 1"/>
    <property type="match status" value="1"/>
</dbReference>
<name>A0A7C4YEZ2_UNCW3</name>
<dbReference type="EMBL" id="DTHG01000017">
    <property type="protein sequence ID" value="HGW91185.1"/>
    <property type="molecule type" value="Genomic_DNA"/>
</dbReference>
<protein>
    <submittedName>
        <fullName evidence="2">T9SS type A sorting domain-containing protein</fullName>
    </submittedName>
</protein>
<gene>
    <name evidence="2" type="ORF">ENV67_01415</name>
</gene>
<dbReference type="AlphaFoldDB" id="A0A7C4YEZ2"/>